<dbReference type="AlphaFoldDB" id="A0A0C3QGZ7"/>
<dbReference type="Proteomes" id="UP000054248">
    <property type="component" value="Unassembled WGS sequence"/>
</dbReference>
<protein>
    <submittedName>
        <fullName evidence="1">Uncharacterized protein</fullName>
    </submittedName>
</protein>
<organism evidence="1 2">
    <name type="scientific">Tulasnella calospora MUT 4182</name>
    <dbReference type="NCBI Taxonomy" id="1051891"/>
    <lineage>
        <taxon>Eukaryota</taxon>
        <taxon>Fungi</taxon>
        <taxon>Dikarya</taxon>
        <taxon>Basidiomycota</taxon>
        <taxon>Agaricomycotina</taxon>
        <taxon>Agaricomycetes</taxon>
        <taxon>Cantharellales</taxon>
        <taxon>Tulasnellaceae</taxon>
        <taxon>Tulasnella</taxon>
    </lineage>
</organism>
<keyword evidence="2" id="KW-1185">Reference proteome</keyword>
<evidence type="ECO:0000313" key="1">
    <source>
        <dbReference type="EMBL" id="KIO24904.1"/>
    </source>
</evidence>
<sequence length="152" mass="16827">MNGMLEVNMLSSLGGVIRHLTLDVGTDVVAACALACPKLLSLALTLRPENSATNTVGLAHAVAVLIWVQNRAAQDLANLSSLKRLSLQLNPEIEHHRPAIAIVLKNTEKRERKVLADFQRTLPSLRDVHLPSDRLWKLFNEGWEVVFRPPSL</sequence>
<reference evidence="2" key="2">
    <citation type="submission" date="2015-01" db="EMBL/GenBank/DDBJ databases">
        <title>Evolutionary Origins and Diversification of the Mycorrhizal Mutualists.</title>
        <authorList>
            <consortium name="DOE Joint Genome Institute"/>
            <consortium name="Mycorrhizal Genomics Consortium"/>
            <person name="Kohler A."/>
            <person name="Kuo A."/>
            <person name="Nagy L.G."/>
            <person name="Floudas D."/>
            <person name="Copeland A."/>
            <person name="Barry K.W."/>
            <person name="Cichocki N."/>
            <person name="Veneault-Fourrey C."/>
            <person name="LaButti K."/>
            <person name="Lindquist E.A."/>
            <person name="Lipzen A."/>
            <person name="Lundell T."/>
            <person name="Morin E."/>
            <person name="Murat C."/>
            <person name="Riley R."/>
            <person name="Ohm R."/>
            <person name="Sun H."/>
            <person name="Tunlid A."/>
            <person name="Henrissat B."/>
            <person name="Grigoriev I.V."/>
            <person name="Hibbett D.S."/>
            <person name="Martin F."/>
        </authorList>
    </citation>
    <scope>NUCLEOTIDE SEQUENCE [LARGE SCALE GENOMIC DNA]</scope>
    <source>
        <strain evidence="2">MUT 4182</strain>
    </source>
</reference>
<dbReference type="HOGENOM" id="CLU_1723660_0_0_1"/>
<name>A0A0C3QGZ7_9AGAM</name>
<evidence type="ECO:0000313" key="2">
    <source>
        <dbReference type="Proteomes" id="UP000054248"/>
    </source>
</evidence>
<dbReference type="EMBL" id="KN823052">
    <property type="protein sequence ID" value="KIO24904.1"/>
    <property type="molecule type" value="Genomic_DNA"/>
</dbReference>
<reference evidence="1 2" key="1">
    <citation type="submission" date="2014-04" db="EMBL/GenBank/DDBJ databases">
        <authorList>
            <consortium name="DOE Joint Genome Institute"/>
            <person name="Kuo A."/>
            <person name="Girlanda M."/>
            <person name="Perotto S."/>
            <person name="Kohler A."/>
            <person name="Nagy L.G."/>
            <person name="Floudas D."/>
            <person name="Copeland A."/>
            <person name="Barry K.W."/>
            <person name="Cichocki N."/>
            <person name="Veneault-Fourrey C."/>
            <person name="LaButti K."/>
            <person name="Lindquist E.A."/>
            <person name="Lipzen A."/>
            <person name="Lundell T."/>
            <person name="Morin E."/>
            <person name="Murat C."/>
            <person name="Sun H."/>
            <person name="Tunlid A."/>
            <person name="Henrissat B."/>
            <person name="Grigoriev I.V."/>
            <person name="Hibbett D.S."/>
            <person name="Martin F."/>
            <person name="Nordberg H.P."/>
            <person name="Cantor M.N."/>
            <person name="Hua S.X."/>
        </authorList>
    </citation>
    <scope>NUCLEOTIDE SEQUENCE [LARGE SCALE GENOMIC DNA]</scope>
    <source>
        <strain evidence="1 2">MUT 4182</strain>
    </source>
</reference>
<accession>A0A0C3QGZ7</accession>
<gene>
    <name evidence="1" type="ORF">M407DRAFT_244277</name>
</gene>
<proteinExistence type="predicted"/>